<dbReference type="PROSITE" id="PS01124">
    <property type="entry name" value="HTH_ARAC_FAMILY_2"/>
    <property type="match status" value="1"/>
</dbReference>
<evidence type="ECO:0000259" key="5">
    <source>
        <dbReference type="PROSITE" id="PS01124"/>
    </source>
</evidence>
<keyword evidence="7" id="KW-1185">Reference proteome</keyword>
<gene>
    <name evidence="6" type="ORF">EHQ30_06555</name>
</gene>
<dbReference type="Gene3D" id="2.60.120.10">
    <property type="entry name" value="Jelly Rolls"/>
    <property type="match status" value="1"/>
</dbReference>
<dbReference type="InterPro" id="IPR037923">
    <property type="entry name" value="HTH-like"/>
</dbReference>
<dbReference type="EMBL" id="RQFP01000001">
    <property type="protein sequence ID" value="TGK96262.1"/>
    <property type="molecule type" value="Genomic_DNA"/>
</dbReference>
<dbReference type="Pfam" id="PF02311">
    <property type="entry name" value="AraC_binding"/>
    <property type="match status" value="1"/>
</dbReference>
<dbReference type="SUPFAM" id="SSF51215">
    <property type="entry name" value="Regulatory protein AraC"/>
    <property type="match status" value="1"/>
</dbReference>
<evidence type="ECO:0000256" key="3">
    <source>
        <dbReference type="ARBA" id="ARBA00023163"/>
    </source>
</evidence>
<name>A0A2M9Y3M0_9LEPT</name>
<dbReference type="InterPro" id="IPR018060">
    <property type="entry name" value="HTH_AraC"/>
</dbReference>
<evidence type="ECO:0000313" key="6">
    <source>
        <dbReference type="EMBL" id="TGK96262.1"/>
    </source>
</evidence>
<dbReference type="GO" id="GO:0003700">
    <property type="term" value="F:DNA-binding transcription factor activity"/>
    <property type="evidence" value="ECO:0007669"/>
    <property type="project" value="InterPro"/>
</dbReference>
<evidence type="ECO:0000313" key="7">
    <source>
        <dbReference type="Proteomes" id="UP000297891"/>
    </source>
</evidence>
<dbReference type="PANTHER" id="PTHR43280">
    <property type="entry name" value="ARAC-FAMILY TRANSCRIPTIONAL REGULATOR"/>
    <property type="match status" value="1"/>
</dbReference>
<keyword evidence="3" id="KW-0804">Transcription</keyword>
<dbReference type="PRINTS" id="PR00032">
    <property type="entry name" value="HTHARAC"/>
</dbReference>
<dbReference type="InterPro" id="IPR003313">
    <property type="entry name" value="AraC-bd"/>
</dbReference>
<dbReference type="InterPro" id="IPR014710">
    <property type="entry name" value="RmlC-like_jellyroll"/>
</dbReference>
<keyword evidence="1" id="KW-0805">Transcription regulation</keyword>
<evidence type="ECO:0000256" key="1">
    <source>
        <dbReference type="ARBA" id="ARBA00023015"/>
    </source>
</evidence>
<accession>A0A2M9Y3M0</accession>
<dbReference type="InterPro" id="IPR009057">
    <property type="entry name" value="Homeodomain-like_sf"/>
</dbReference>
<reference evidence="6" key="1">
    <citation type="journal article" date="2019" name="PLoS Negl. Trop. Dis.">
        <title>Revisiting the worldwide diversity of Leptospira species in the environment.</title>
        <authorList>
            <person name="Vincent A.T."/>
            <person name="Schiettekatte O."/>
            <person name="Bourhy P."/>
            <person name="Veyrier F.J."/>
            <person name="Picardeau M."/>
        </authorList>
    </citation>
    <scope>NUCLEOTIDE SEQUENCE [LARGE SCALE GENOMIC DNA]</scope>
    <source>
        <strain evidence="6">201800277</strain>
    </source>
</reference>
<proteinExistence type="predicted"/>
<feature type="coiled-coil region" evidence="4">
    <location>
        <begin position="133"/>
        <end position="160"/>
    </location>
</feature>
<keyword evidence="4" id="KW-0175">Coiled coil</keyword>
<dbReference type="SMART" id="SM00342">
    <property type="entry name" value="HTH_ARAC"/>
    <property type="match status" value="1"/>
</dbReference>
<dbReference type="Gene3D" id="1.10.10.60">
    <property type="entry name" value="Homeodomain-like"/>
    <property type="match status" value="1"/>
</dbReference>
<dbReference type="AlphaFoldDB" id="A0A2M9Y3M0"/>
<sequence>MKTLNAPSMIQSEIKNIPMIHLTDVHNDDTNPYFYVGRLEELPNEFQEFDSSHRHSYYALFYFTEGTGTHSIDFQSHTIEKNSLFFLRPGQVHSWTFSKPVKGFALKIYPDYLSEHGGQVTSFQNYPFFQPGNENSKLAIQDAEQLKNDFERLLGEKNTKPNSSLTYLLIQLVLQQSLKEFNTSFTDKITIDSKLWDFFKLLETNFKDQKTTSYYAKEMGISSGSFNQLCQKVYGKSAKAIIQERLVLEIKRLLLHSDLNINQIALTLGFSDNSYFSKFFKAHTNISPENFRLSKRKLP</sequence>
<organism evidence="6 7">
    <name type="scientific">Leptospira brenneri</name>
    <dbReference type="NCBI Taxonomy" id="2023182"/>
    <lineage>
        <taxon>Bacteria</taxon>
        <taxon>Pseudomonadati</taxon>
        <taxon>Spirochaetota</taxon>
        <taxon>Spirochaetia</taxon>
        <taxon>Leptospirales</taxon>
        <taxon>Leptospiraceae</taxon>
        <taxon>Leptospira</taxon>
    </lineage>
</organism>
<dbReference type="OrthoDB" id="9799319at2"/>
<evidence type="ECO:0000256" key="2">
    <source>
        <dbReference type="ARBA" id="ARBA00023125"/>
    </source>
</evidence>
<dbReference type="Proteomes" id="UP000297891">
    <property type="component" value="Unassembled WGS sequence"/>
</dbReference>
<dbReference type="PANTHER" id="PTHR43280:SF32">
    <property type="entry name" value="TRANSCRIPTIONAL REGULATORY PROTEIN"/>
    <property type="match status" value="1"/>
</dbReference>
<keyword evidence="2" id="KW-0238">DNA-binding</keyword>
<feature type="domain" description="HTH araC/xylS-type" evidence="5">
    <location>
        <begin position="196"/>
        <end position="294"/>
    </location>
</feature>
<protein>
    <submittedName>
        <fullName evidence="6">Helix-turn-helix domain-containing protein</fullName>
    </submittedName>
</protein>
<dbReference type="GO" id="GO:0043565">
    <property type="term" value="F:sequence-specific DNA binding"/>
    <property type="evidence" value="ECO:0007669"/>
    <property type="project" value="InterPro"/>
</dbReference>
<dbReference type="SUPFAM" id="SSF46689">
    <property type="entry name" value="Homeodomain-like"/>
    <property type="match status" value="1"/>
</dbReference>
<evidence type="ECO:0000256" key="4">
    <source>
        <dbReference type="SAM" id="Coils"/>
    </source>
</evidence>
<comment type="caution">
    <text evidence="6">The sequence shown here is derived from an EMBL/GenBank/DDBJ whole genome shotgun (WGS) entry which is preliminary data.</text>
</comment>
<dbReference type="Pfam" id="PF12833">
    <property type="entry name" value="HTH_18"/>
    <property type="match status" value="1"/>
</dbReference>
<dbReference type="InterPro" id="IPR020449">
    <property type="entry name" value="Tscrpt_reg_AraC-type_HTH"/>
</dbReference>